<protein>
    <submittedName>
        <fullName evidence="2">Uncharacterized protein</fullName>
    </submittedName>
</protein>
<accession>I7MFL9</accession>
<dbReference type="Proteomes" id="UP000009168">
    <property type="component" value="Unassembled WGS sequence"/>
</dbReference>
<dbReference type="GeneID" id="7837685"/>
<dbReference type="InParanoid" id="I7MFL9"/>
<evidence type="ECO:0000256" key="1">
    <source>
        <dbReference type="SAM" id="MobiDB-lite"/>
    </source>
</evidence>
<dbReference type="RefSeq" id="XP_001020581.2">
    <property type="nucleotide sequence ID" value="XM_001020581.2"/>
</dbReference>
<feature type="compositionally biased region" description="Low complexity" evidence="1">
    <location>
        <begin position="364"/>
        <end position="373"/>
    </location>
</feature>
<keyword evidence="3" id="KW-1185">Reference proteome</keyword>
<evidence type="ECO:0000313" key="3">
    <source>
        <dbReference type="Proteomes" id="UP000009168"/>
    </source>
</evidence>
<reference evidence="3" key="1">
    <citation type="journal article" date="2006" name="PLoS Biol.">
        <title>Macronuclear genome sequence of the ciliate Tetrahymena thermophila, a model eukaryote.</title>
        <authorList>
            <person name="Eisen J.A."/>
            <person name="Coyne R.S."/>
            <person name="Wu M."/>
            <person name="Wu D."/>
            <person name="Thiagarajan M."/>
            <person name="Wortman J.R."/>
            <person name="Badger J.H."/>
            <person name="Ren Q."/>
            <person name="Amedeo P."/>
            <person name="Jones K.M."/>
            <person name="Tallon L.J."/>
            <person name="Delcher A.L."/>
            <person name="Salzberg S.L."/>
            <person name="Silva J.C."/>
            <person name="Haas B.J."/>
            <person name="Majoros W.H."/>
            <person name="Farzad M."/>
            <person name="Carlton J.M."/>
            <person name="Smith R.K. Jr."/>
            <person name="Garg J."/>
            <person name="Pearlman R.E."/>
            <person name="Karrer K.M."/>
            <person name="Sun L."/>
            <person name="Manning G."/>
            <person name="Elde N.C."/>
            <person name="Turkewitz A.P."/>
            <person name="Asai D.J."/>
            <person name="Wilkes D.E."/>
            <person name="Wang Y."/>
            <person name="Cai H."/>
            <person name="Collins K."/>
            <person name="Stewart B.A."/>
            <person name="Lee S.R."/>
            <person name="Wilamowska K."/>
            <person name="Weinberg Z."/>
            <person name="Ruzzo W.L."/>
            <person name="Wloga D."/>
            <person name="Gaertig J."/>
            <person name="Frankel J."/>
            <person name="Tsao C.-C."/>
            <person name="Gorovsky M.A."/>
            <person name="Keeling P.J."/>
            <person name="Waller R.F."/>
            <person name="Patron N.J."/>
            <person name="Cherry J.M."/>
            <person name="Stover N.A."/>
            <person name="Krieger C.J."/>
            <person name="del Toro C."/>
            <person name="Ryder H.F."/>
            <person name="Williamson S.C."/>
            <person name="Barbeau R.A."/>
            <person name="Hamilton E.P."/>
            <person name="Orias E."/>
        </authorList>
    </citation>
    <scope>NUCLEOTIDE SEQUENCE [LARGE SCALE GENOMIC DNA]</scope>
    <source>
        <strain evidence="3">SB210</strain>
    </source>
</reference>
<feature type="region of interest" description="Disordered" evidence="1">
    <location>
        <begin position="361"/>
        <end position="424"/>
    </location>
</feature>
<dbReference type="KEGG" id="tet:TTHERM_00219090"/>
<gene>
    <name evidence="2" type="ORF">TTHERM_00219090</name>
</gene>
<dbReference type="EMBL" id="GG662621">
    <property type="protein sequence ID" value="EAS00336.2"/>
    <property type="molecule type" value="Genomic_DNA"/>
</dbReference>
<name>I7MFL9_TETTS</name>
<feature type="compositionally biased region" description="Polar residues" evidence="1">
    <location>
        <begin position="407"/>
        <end position="424"/>
    </location>
</feature>
<proteinExistence type="predicted"/>
<evidence type="ECO:0000313" key="2">
    <source>
        <dbReference type="EMBL" id="EAS00336.2"/>
    </source>
</evidence>
<organism evidence="2 3">
    <name type="scientific">Tetrahymena thermophila (strain SB210)</name>
    <dbReference type="NCBI Taxonomy" id="312017"/>
    <lineage>
        <taxon>Eukaryota</taxon>
        <taxon>Sar</taxon>
        <taxon>Alveolata</taxon>
        <taxon>Ciliophora</taxon>
        <taxon>Intramacronucleata</taxon>
        <taxon>Oligohymenophorea</taxon>
        <taxon>Hymenostomatida</taxon>
        <taxon>Tetrahymenina</taxon>
        <taxon>Tetrahymenidae</taxon>
        <taxon>Tetrahymena</taxon>
    </lineage>
</organism>
<dbReference type="AlphaFoldDB" id="I7MFL9"/>
<sequence>MQALPQVYPQNPLLSPQLQTLQWLTQLNPYQQALLLPLLSQNTPLQSPLFMSAKEDEVIPQINKESLFSLNHLQQSPLSYCLNDNQMTESTQENSPKLAYYNLGLGMNDCFSLQDKPIYATANVLANNLPNIQLIAPIQKKIKKQKSNNSAKKADSDNVLTNIRKESCDSVIQSSGFKSPTLSSNKLNASNSLNLNDDKNIIHINFTKNLLKSFRRYCEYYHKNNQQLLQQIKTDFETNHMNNQLLVHFMTSQVTQEYFQMFVDGPAQKWVKEQSRLKKQDQQLELIEICRQRLFDKIKVKKYCDTVSNPIQIEDNLSCQSPAMSPTAIPSAHPLKKSSSLTARPIFSQIGSANQPAAVKSALSSSSSESSESSYEDEIIDQKNNQSSNNRKEECDLEEESDSSQSRQIRNENTQSINKENNVLQESFEVKNEEIENSIKIEDGF</sequence>